<protein>
    <recommendedName>
        <fullName evidence="4">Nucleoside triphosphate pyrophosphohydrolase</fullName>
        <ecNumber evidence="3">3.6.1.8</ecNumber>
    </recommendedName>
</protein>
<gene>
    <name evidence="6" type="primary">mazG</name>
    <name evidence="6" type="ORF">APO_1826</name>
</gene>
<evidence type="ECO:0000256" key="1">
    <source>
        <dbReference type="ARBA" id="ARBA00052141"/>
    </source>
</evidence>
<dbReference type="Gene3D" id="1.10.287.1080">
    <property type="entry name" value="MazG-like"/>
    <property type="match status" value="2"/>
</dbReference>
<dbReference type="EC" id="3.6.1.8" evidence="3"/>
<dbReference type="FunFam" id="1.10.287.1080:FF:000001">
    <property type="entry name" value="Nucleoside triphosphate pyrophosphohydrolase"/>
    <property type="match status" value="1"/>
</dbReference>
<comment type="similarity">
    <text evidence="2">Belongs to the nucleoside triphosphate pyrophosphohydrolase family.</text>
</comment>
<dbReference type="GO" id="GO:0046081">
    <property type="term" value="P:dUTP catabolic process"/>
    <property type="evidence" value="ECO:0007669"/>
    <property type="project" value="TreeGrafter"/>
</dbReference>
<dbReference type="GO" id="GO:0047693">
    <property type="term" value="F:ATP diphosphatase activity"/>
    <property type="evidence" value="ECO:0007669"/>
    <property type="project" value="UniProtKB-EC"/>
</dbReference>
<dbReference type="GO" id="GO:0006203">
    <property type="term" value="P:dGTP catabolic process"/>
    <property type="evidence" value="ECO:0007669"/>
    <property type="project" value="TreeGrafter"/>
</dbReference>
<dbReference type="CDD" id="cd11528">
    <property type="entry name" value="NTP-PPase_MazG_Nterm"/>
    <property type="match status" value="1"/>
</dbReference>
<organism evidence="6 7">
    <name type="scientific">Acetobacter pomorum DM001</name>
    <dbReference type="NCBI Taxonomy" id="945681"/>
    <lineage>
        <taxon>Bacteria</taxon>
        <taxon>Pseudomonadati</taxon>
        <taxon>Pseudomonadota</taxon>
        <taxon>Alphaproteobacteria</taxon>
        <taxon>Acetobacterales</taxon>
        <taxon>Acetobacteraceae</taxon>
        <taxon>Acetobacter</taxon>
    </lineage>
</organism>
<dbReference type="GO" id="GO:0006950">
    <property type="term" value="P:response to stress"/>
    <property type="evidence" value="ECO:0007669"/>
    <property type="project" value="UniProtKB-ARBA"/>
</dbReference>
<dbReference type="GO" id="GO:0046076">
    <property type="term" value="P:dTTP catabolic process"/>
    <property type="evidence" value="ECO:0007669"/>
    <property type="project" value="TreeGrafter"/>
</dbReference>
<dbReference type="InterPro" id="IPR048011">
    <property type="entry name" value="NTP-PPase_MazG-like_C"/>
</dbReference>
<reference evidence="6 7" key="1">
    <citation type="journal article" date="2011" name="Science">
        <title>Drosophila microbiome modulates host developmental and metabolic homeostasis via insulin signaling.</title>
        <authorList>
            <person name="Shin S.C."/>
            <person name="Kim S.H."/>
            <person name="You H."/>
            <person name="Kim B."/>
            <person name="Kim A.C."/>
            <person name="Lee K.A."/>
            <person name="Yoon J.H."/>
            <person name="Ryu J.H."/>
            <person name="Lee W.J."/>
        </authorList>
    </citation>
    <scope>NUCLEOTIDE SEQUENCE [LARGE SCALE GENOMIC DNA]</scope>
    <source>
        <strain evidence="6 7">DM001</strain>
    </source>
</reference>
<comment type="catalytic activity">
    <reaction evidence="1">
        <text>ATP + H2O = AMP + diphosphate + H(+)</text>
        <dbReference type="Rhea" id="RHEA:14245"/>
        <dbReference type="ChEBI" id="CHEBI:15377"/>
        <dbReference type="ChEBI" id="CHEBI:15378"/>
        <dbReference type="ChEBI" id="CHEBI:30616"/>
        <dbReference type="ChEBI" id="CHEBI:33019"/>
        <dbReference type="ChEBI" id="CHEBI:456215"/>
        <dbReference type="EC" id="3.6.1.8"/>
    </reaction>
</comment>
<dbReference type="GO" id="GO:0046061">
    <property type="term" value="P:dATP catabolic process"/>
    <property type="evidence" value="ECO:0007669"/>
    <property type="project" value="TreeGrafter"/>
</dbReference>
<feature type="domain" description="NTP pyrophosphohydrolase MazG-like" evidence="5">
    <location>
        <begin position="257"/>
        <end position="316"/>
    </location>
</feature>
<dbReference type="Pfam" id="PF03819">
    <property type="entry name" value="MazG"/>
    <property type="match status" value="2"/>
</dbReference>
<dbReference type="FunFam" id="1.10.287.1080:FF:000003">
    <property type="entry name" value="Nucleoside triphosphate pyrophosphohydrolase"/>
    <property type="match status" value="1"/>
</dbReference>
<proteinExistence type="inferred from homology"/>
<dbReference type="PANTHER" id="PTHR30522:SF0">
    <property type="entry name" value="NUCLEOSIDE TRIPHOSPHATE PYROPHOSPHOHYDROLASE"/>
    <property type="match status" value="1"/>
</dbReference>
<evidence type="ECO:0000313" key="6">
    <source>
        <dbReference type="EMBL" id="EGE47145.1"/>
    </source>
</evidence>
<sequence>MSCLTSFWFWRQIRLSGCCRIDGAAVYGKMPSYLLHRAAVYVCKPKAETSMVISPTPRQPAETAKQGSSQQAAYELQRLLALMARLRDPKEGCPWDREQTHETIAPYAIEEAYEVLDAIQKQDWNAFPDELGDLLLQVVYQAQLAQEEGQFDFATVARMITEKMIRRHPHVVFGADVLEDQTVTDSPKPKQDIPGQWEMLKEQERRRNAGQKNGRGAAVPGALAGVPPALPALLRASKLAARAARVGFDWPDISGVVAKVHEEIEEFSVELGAGNRERMQDELGDILFSIASLARRLKLDPEACLRQACDKFTRRFEGVEAVLAEQGLSMSDQSVEVLDDIWKSVKKLEAENKK</sequence>
<dbReference type="PANTHER" id="PTHR30522">
    <property type="entry name" value="NUCLEOSIDE TRIPHOSPHATE PYROPHOSPHOHYDROLASE"/>
    <property type="match status" value="1"/>
</dbReference>
<dbReference type="EMBL" id="AEUP01000030">
    <property type="protein sequence ID" value="EGE47145.1"/>
    <property type="molecule type" value="Genomic_DNA"/>
</dbReference>
<evidence type="ECO:0000256" key="4">
    <source>
        <dbReference type="ARBA" id="ARBA00074799"/>
    </source>
</evidence>
<evidence type="ECO:0000256" key="3">
    <source>
        <dbReference type="ARBA" id="ARBA00066372"/>
    </source>
</evidence>
<dbReference type="InterPro" id="IPR048015">
    <property type="entry name" value="NTP-PPase_MazG-like_N"/>
</dbReference>
<dbReference type="GO" id="GO:0046047">
    <property type="term" value="P:TTP catabolic process"/>
    <property type="evidence" value="ECO:0007669"/>
    <property type="project" value="TreeGrafter"/>
</dbReference>
<feature type="domain" description="NTP pyrophosphohydrolase MazG-like" evidence="5">
    <location>
        <begin position="99"/>
        <end position="172"/>
    </location>
</feature>
<evidence type="ECO:0000256" key="2">
    <source>
        <dbReference type="ARBA" id="ARBA00061115"/>
    </source>
</evidence>
<dbReference type="NCBIfam" id="TIGR00444">
    <property type="entry name" value="mazG"/>
    <property type="match status" value="1"/>
</dbReference>
<evidence type="ECO:0000259" key="5">
    <source>
        <dbReference type="Pfam" id="PF03819"/>
    </source>
</evidence>
<dbReference type="InterPro" id="IPR004518">
    <property type="entry name" value="MazG-like_dom"/>
</dbReference>
<dbReference type="InterPro" id="IPR011551">
    <property type="entry name" value="NTP_PyrPHydrolase_MazG"/>
</dbReference>
<comment type="caution">
    <text evidence="6">The sequence shown here is derived from an EMBL/GenBank/DDBJ whole genome shotgun (WGS) entry which is preliminary data.</text>
</comment>
<accession>F1YV40</accession>
<dbReference type="AlphaFoldDB" id="F1YV40"/>
<dbReference type="Proteomes" id="UP000018454">
    <property type="component" value="Unassembled WGS sequence"/>
</dbReference>
<dbReference type="CDD" id="cd11529">
    <property type="entry name" value="NTP-PPase_MazG_Cterm"/>
    <property type="match status" value="1"/>
</dbReference>
<dbReference type="SUPFAM" id="SSF101386">
    <property type="entry name" value="all-alpha NTP pyrophosphatases"/>
    <property type="match status" value="2"/>
</dbReference>
<evidence type="ECO:0000313" key="7">
    <source>
        <dbReference type="Proteomes" id="UP000018454"/>
    </source>
</evidence>
<name>F1YV40_9PROT</name>
<dbReference type="NCBIfam" id="NF007113">
    <property type="entry name" value="PRK09562.1"/>
    <property type="match status" value="1"/>
</dbReference>
<dbReference type="GO" id="GO:0046052">
    <property type="term" value="P:UTP catabolic process"/>
    <property type="evidence" value="ECO:0007669"/>
    <property type="project" value="TreeGrafter"/>
</dbReference>